<dbReference type="EMBL" id="LC215892">
    <property type="protein sequence ID" value="BBA54656.1"/>
    <property type="molecule type" value="Genomic_RNA"/>
</dbReference>
<evidence type="ECO:0000256" key="1">
    <source>
        <dbReference type="SAM" id="Coils"/>
    </source>
</evidence>
<proteinExistence type="predicted"/>
<accession>A0A292FU63</accession>
<organism evidence="2">
    <name type="scientific">Sapovirus GVII/Ishi-Im1-2</name>
    <dbReference type="NCBI Taxonomy" id="1960013"/>
    <lineage>
        <taxon>Viruses</taxon>
        <taxon>Riboviria</taxon>
        <taxon>Orthornavirae</taxon>
        <taxon>Pisuviricota</taxon>
        <taxon>Pisoniviricetes</taxon>
        <taxon>Picornavirales</taxon>
        <taxon>Caliciviridae</taxon>
        <taxon>Sapovirus</taxon>
        <taxon>Sapovirus sapporoense</taxon>
        <taxon>Sapporo virus</taxon>
    </lineage>
</organism>
<dbReference type="InterPro" id="IPR008437">
    <property type="entry name" value="Minor_structural_calicivir"/>
</dbReference>
<protein>
    <submittedName>
        <fullName evidence="2">Minor structural protein</fullName>
    </submittedName>
</protein>
<sequence length="168" mass="18189">MSWTAAALTGLGLFSDIAGNIGNIVAQQQMVKNQRKQLELQQQALTQQVRLAERGQDLTAYLSTHGPALQYSSARALGFNHNEARQMLGGVRVSYGGVDVDPRALPSLPFYNLGANSLAKAQTVVSQFSTGTTGFTRPQPQGFSNPNYQVRLIGYRQNLGHNPGETNV</sequence>
<dbReference type="Pfam" id="PF05752">
    <property type="entry name" value="Calici_MSP"/>
    <property type="match status" value="1"/>
</dbReference>
<feature type="coiled-coil region" evidence="1">
    <location>
        <begin position="28"/>
        <end position="55"/>
    </location>
</feature>
<keyword evidence="1" id="KW-0175">Coiled coil</keyword>
<name>A0A292FU63_9CALI</name>
<reference evidence="2" key="1">
    <citation type="journal article" date="2017" name="Infect. Genet. Evol.">
        <title>Genetic diversity and intergenogroup recombination events of sapoviruses detected from feces of pigs in Japan.</title>
        <authorList>
            <person name="Kuroda M."/>
            <person name="Masuda T."/>
            <person name="Ito M."/>
            <person name="Naoi Y."/>
            <person name="Doan Y.-H."/>
            <person name="Haga K."/>
            <person name="Tsuchiaka S."/>
            <person name="Kishimoto M."/>
            <person name="Sano K."/>
            <person name="Omatsu T."/>
            <person name="Katayama Y."/>
            <person name="Oba M."/>
            <person name="Aoki H."/>
            <person name="Ichimaru T."/>
            <person name="Sunaga F."/>
            <person name="Mukono I."/>
            <person name="Yamasato H."/>
            <person name="Shirai J."/>
            <person name="Katayama K."/>
            <person name="Mizutani T."/>
            <person name="Oka T."/>
            <person name="Nagai M."/>
        </authorList>
    </citation>
    <scope>NUCLEOTIDE SEQUENCE</scope>
    <source>
        <strain evidence="2">Ishi-Im1-2</strain>
    </source>
</reference>
<evidence type="ECO:0000313" key="2">
    <source>
        <dbReference type="EMBL" id="BBA54656.1"/>
    </source>
</evidence>